<organism evidence="3 4">
    <name type="scientific">Caenorhabditis angaria</name>
    <dbReference type="NCBI Taxonomy" id="860376"/>
    <lineage>
        <taxon>Eukaryota</taxon>
        <taxon>Metazoa</taxon>
        <taxon>Ecdysozoa</taxon>
        <taxon>Nematoda</taxon>
        <taxon>Chromadorea</taxon>
        <taxon>Rhabditida</taxon>
        <taxon>Rhabditina</taxon>
        <taxon>Rhabditomorpha</taxon>
        <taxon>Rhabditoidea</taxon>
        <taxon>Rhabditidae</taxon>
        <taxon>Peloderinae</taxon>
        <taxon>Caenorhabditis</taxon>
    </lineage>
</organism>
<dbReference type="AlphaFoldDB" id="A0A9P1MZ89"/>
<feature type="domain" description="BPTI/Kunitz inhibitor" evidence="2">
    <location>
        <begin position="184"/>
        <end position="239"/>
    </location>
</feature>
<evidence type="ECO:0000259" key="2">
    <source>
        <dbReference type="PROSITE" id="PS50279"/>
    </source>
</evidence>
<dbReference type="EMBL" id="CANHGI010000003">
    <property type="protein sequence ID" value="CAI5445734.1"/>
    <property type="molecule type" value="Genomic_DNA"/>
</dbReference>
<dbReference type="CDD" id="cd00109">
    <property type="entry name" value="Kunitz-type"/>
    <property type="match status" value="1"/>
</dbReference>
<feature type="domain" description="BPTI/Kunitz inhibitor" evidence="2">
    <location>
        <begin position="295"/>
        <end position="348"/>
    </location>
</feature>
<dbReference type="Pfam" id="PF01683">
    <property type="entry name" value="EB"/>
    <property type="match status" value="2"/>
</dbReference>
<dbReference type="SMART" id="SM00289">
    <property type="entry name" value="WR1"/>
    <property type="match status" value="12"/>
</dbReference>
<keyword evidence="4" id="KW-1185">Reference proteome</keyword>
<dbReference type="PROSITE" id="PS50279">
    <property type="entry name" value="BPTI_KUNITZ_2"/>
    <property type="match status" value="6"/>
</dbReference>
<name>A0A9P1MZ89_9PELO</name>
<dbReference type="SMART" id="SM00131">
    <property type="entry name" value="KU"/>
    <property type="match status" value="6"/>
</dbReference>
<evidence type="ECO:0000313" key="4">
    <source>
        <dbReference type="Proteomes" id="UP001152747"/>
    </source>
</evidence>
<sequence length="1266" mass="141652">MICFLLILYGSIINISYSIIPFSEGVHSLFSRNAEIRKLGESCSRTSQCVIGAVCHVTCRCKYNYVAIDEQCWKKVQPGLIGCTHSEQCEAVWPSTRCERGQCICPENEQLIETIEGNVCVSSGSCPTNGINGALYERATNRVANCFSFTAGPFQRKNFIGCDEYPEIYDCINGLCCPTRGMTCIQPMSVGDYPRGESFKEETRWFYNSNRGQCESFNYRGTGGNSNNFLTQDQCESYCENRCPRGDPITKMEELESYKCEEKSGIEDEHGKTLCCPIPSFICSSIGGVNLEKSALKPFSSGSPKKGSEIFHRWYWDSSELSCKVFKYYGQGGNFNNFVSKEECSGFCTTGLCPIGTPLQDPSRNIQRCSAVELCPDTHECKHTICCPKHITICSHNLVVMDKCDPKETITRWTYSMEHSMCKSILASSCLRGDNQFETLEQCQTVCSAVQAEPKCPIGRAYKSSDNIIHTCSSSKPCPPSYECVYTGSYHTCCPSREYTCRQPLFIGTSCGISSIQRWYYDENTNRCLQFDYLGCNANDNNFLSRIDCMENCHRSDCPDGGDALIDSTNGQIIMCKKNDECPSTHHCTRMLYQNTTSCCPSRKWICSQDADEGVACGSTSKRFYFDPSTETCRQFTYLGCSGNPNSFSTRSACYQFCQGASCSSSEIVYQPSNLDEPFDCSLKSCPRHFSCAKHVWNDRKRVCSSTQHPMIEYSSQQPMTCTPNSPISCPIGFQCTYSSIRSLYFCCRDIEKLDKCMKGSRPEIWQSTAEPRSCSKDSQCPLSTGCYTPIPFTSGLCCASVDDVCPATFIYEPEKSIGLECSPLDRLSCGNDGQSVCLYSEPKGRFVCCRREARQLTTLAKCPPGSIPELIRTHCDPEIPCPKTHFCMKKSSDRSGICCRHPNLKRLPTLITRKIATATRKPRPIRGKCPRSEKIYRVDGYIKDCLSDDDCPEFYKCTSQSNGRVAICCGFDMQDICPTRVFPTIRVQKCAHCGVGYECHRNYCCPQKDLVCSSPPPQQIDSQNNPKIPTVSRYFYDSETNTCHSFEYLPANGIRSDQPQNHFYDHESCIEMCVYSSAFEDETMCPAPYSNPIDHPQLCVPNRKSCADTEACIKTASDAYVCCKRPKSFKIIMHNLCGPNFLPFLDKSGNTVRCSSNAKCTTKICRKSPVLKHSICCQYSKLSTGRMILSSPLSDGLKKICEDENEKDCLKKLYAGESGCISDRQCVGSICLDGSCQCPPNTVLFRRMCASICPLFYKNENGICV</sequence>
<proteinExistence type="predicted"/>
<reference evidence="3" key="1">
    <citation type="submission" date="2022-11" db="EMBL/GenBank/DDBJ databases">
        <authorList>
            <person name="Kikuchi T."/>
        </authorList>
    </citation>
    <scope>NUCLEOTIDE SEQUENCE</scope>
    <source>
        <strain evidence="3">PS1010</strain>
    </source>
</reference>
<dbReference type="InterPro" id="IPR020901">
    <property type="entry name" value="Prtase_inh_Kunz-CS"/>
</dbReference>
<dbReference type="CDD" id="cd22593">
    <property type="entry name" value="Kunitz_conkunitzin"/>
    <property type="match status" value="2"/>
</dbReference>
<dbReference type="Gene3D" id="4.10.410.10">
    <property type="entry name" value="Pancreatic trypsin inhibitor Kunitz domain"/>
    <property type="match status" value="6"/>
</dbReference>
<dbReference type="PROSITE" id="PS00280">
    <property type="entry name" value="BPTI_KUNITZ_1"/>
    <property type="match status" value="2"/>
</dbReference>
<evidence type="ECO:0000313" key="3">
    <source>
        <dbReference type="EMBL" id="CAI5445734.1"/>
    </source>
</evidence>
<dbReference type="InterPro" id="IPR006150">
    <property type="entry name" value="Cys_repeat_1"/>
</dbReference>
<dbReference type="GO" id="GO:0004867">
    <property type="term" value="F:serine-type endopeptidase inhibitor activity"/>
    <property type="evidence" value="ECO:0007669"/>
    <property type="project" value="InterPro"/>
</dbReference>
<gene>
    <name evidence="3" type="ORF">CAMP_LOCUS8371</name>
</gene>
<dbReference type="Proteomes" id="UP001152747">
    <property type="component" value="Unassembled WGS sequence"/>
</dbReference>
<dbReference type="InterPro" id="IPR006149">
    <property type="entry name" value="EB_dom"/>
</dbReference>
<dbReference type="Pfam" id="PF00014">
    <property type="entry name" value="Kunitz_BPTI"/>
    <property type="match status" value="6"/>
</dbReference>
<feature type="signal peptide" evidence="1">
    <location>
        <begin position="1"/>
        <end position="18"/>
    </location>
</feature>
<feature type="domain" description="BPTI/Kunitz inhibitor" evidence="2">
    <location>
        <begin position="501"/>
        <end position="553"/>
    </location>
</feature>
<dbReference type="InterPro" id="IPR028150">
    <property type="entry name" value="Lustrin_cystein"/>
</dbReference>
<dbReference type="PANTHER" id="PTHR46339">
    <property type="entry name" value="PROTEIN CBG15282-RELATED"/>
    <property type="match status" value="1"/>
</dbReference>
<dbReference type="InterPro" id="IPR053014">
    <property type="entry name" value="Cuticle_assoc_divergent"/>
</dbReference>
<dbReference type="OrthoDB" id="5828391at2759"/>
<evidence type="ECO:0000256" key="1">
    <source>
        <dbReference type="SAM" id="SignalP"/>
    </source>
</evidence>
<feature type="chain" id="PRO_5040444092" description="BPTI/Kunitz inhibitor domain-containing protein" evidence="1">
    <location>
        <begin position="19"/>
        <end position="1266"/>
    </location>
</feature>
<dbReference type="SUPFAM" id="SSF57362">
    <property type="entry name" value="BPTI-like"/>
    <property type="match status" value="6"/>
</dbReference>
<protein>
    <recommendedName>
        <fullName evidence="2">BPTI/Kunitz inhibitor domain-containing protein</fullName>
    </recommendedName>
</protein>
<dbReference type="Pfam" id="PF14625">
    <property type="entry name" value="Lustrin_cystein"/>
    <property type="match status" value="6"/>
</dbReference>
<keyword evidence="1" id="KW-0732">Signal</keyword>
<comment type="caution">
    <text evidence="3">The sequence shown here is derived from an EMBL/GenBank/DDBJ whole genome shotgun (WGS) entry which is preliminary data.</text>
</comment>
<feature type="domain" description="BPTI/Kunitz inhibitor" evidence="2">
    <location>
        <begin position="607"/>
        <end position="658"/>
    </location>
</feature>
<dbReference type="InterPro" id="IPR036880">
    <property type="entry name" value="Kunitz_BPTI_sf"/>
</dbReference>
<feature type="domain" description="BPTI/Kunitz inhibitor" evidence="2">
    <location>
        <begin position="1013"/>
        <end position="1074"/>
    </location>
</feature>
<dbReference type="InterPro" id="IPR002223">
    <property type="entry name" value="Kunitz_BPTI"/>
</dbReference>
<feature type="domain" description="BPTI/Kunitz inhibitor" evidence="2">
    <location>
        <begin position="394"/>
        <end position="447"/>
    </location>
</feature>
<accession>A0A9P1MZ89</accession>
<dbReference type="PANTHER" id="PTHR46339:SF8">
    <property type="entry name" value="BPTI_KUNITZ INHIBITOR DOMAIN-CONTAINING PROTEIN"/>
    <property type="match status" value="1"/>
</dbReference>